<dbReference type="EMBL" id="ML976068">
    <property type="protein sequence ID" value="KAF1940133.1"/>
    <property type="molecule type" value="Genomic_DNA"/>
</dbReference>
<gene>
    <name evidence="3" type="ORF">EJ02DRAFT_456309</name>
</gene>
<evidence type="ECO:0000256" key="1">
    <source>
        <dbReference type="ARBA" id="ARBA00023242"/>
    </source>
</evidence>
<accession>A0A6A5SJ30</accession>
<dbReference type="SUPFAM" id="SSF57701">
    <property type="entry name" value="Zn2/Cys6 DNA-binding domain"/>
    <property type="match status" value="1"/>
</dbReference>
<dbReference type="Proteomes" id="UP000800038">
    <property type="component" value="Unassembled WGS sequence"/>
</dbReference>
<evidence type="ECO:0000313" key="3">
    <source>
        <dbReference type="EMBL" id="KAF1940133.1"/>
    </source>
</evidence>
<evidence type="ECO:0000259" key="2">
    <source>
        <dbReference type="PROSITE" id="PS50048"/>
    </source>
</evidence>
<organism evidence="3 4">
    <name type="scientific">Clathrospora elynae</name>
    <dbReference type="NCBI Taxonomy" id="706981"/>
    <lineage>
        <taxon>Eukaryota</taxon>
        <taxon>Fungi</taxon>
        <taxon>Dikarya</taxon>
        <taxon>Ascomycota</taxon>
        <taxon>Pezizomycotina</taxon>
        <taxon>Dothideomycetes</taxon>
        <taxon>Pleosporomycetidae</taxon>
        <taxon>Pleosporales</taxon>
        <taxon>Diademaceae</taxon>
        <taxon>Clathrospora</taxon>
    </lineage>
</organism>
<name>A0A6A5SJ30_9PLEO</name>
<dbReference type="Gene3D" id="4.10.240.10">
    <property type="entry name" value="Zn(2)-C6 fungal-type DNA-binding domain"/>
    <property type="match status" value="1"/>
</dbReference>
<evidence type="ECO:0000313" key="4">
    <source>
        <dbReference type="Proteomes" id="UP000800038"/>
    </source>
</evidence>
<dbReference type="InterPro" id="IPR036864">
    <property type="entry name" value="Zn2-C6_fun-type_DNA-bd_sf"/>
</dbReference>
<dbReference type="PANTHER" id="PTHR38111">
    <property type="entry name" value="ZN(2)-C6 FUNGAL-TYPE DOMAIN-CONTAINING PROTEIN-RELATED"/>
    <property type="match status" value="1"/>
</dbReference>
<dbReference type="OrthoDB" id="5126878at2759"/>
<dbReference type="PANTHER" id="PTHR38111:SF2">
    <property type="entry name" value="FINGER DOMAIN PROTEIN, PUTATIVE (AFU_ORTHOLOGUE AFUA_1G01560)-RELATED"/>
    <property type="match status" value="1"/>
</dbReference>
<protein>
    <recommendedName>
        <fullName evidence="2">Zn(2)-C6 fungal-type domain-containing protein</fullName>
    </recommendedName>
</protein>
<dbReference type="Pfam" id="PF00172">
    <property type="entry name" value="Zn_clus"/>
    <property type="match status" value="1"/>
</dbReference>
<dbReference type="InterPro" id="IPR053178">
    <property type="entry name" value="Osmoadaptation_assoc"/>
</dbReference>
<dbReference type="AlphaFoldDB" id="A0A6A5SJ30"/>
<feature type="domain" description="Zn(2)-C6 fungal-type" evidence="2">
    <location>
        <begin position="6"/>
        <end position="36"/>
    </location>
</feature>
<sequence length="784" mass="87721">MTQTGKCDTCRQRKVKCDEERPICGACQKKDRPCTYSYGKISAFVVQDPNQLTKHGKSKATPIIYSLDSSEDCNTLSNSTPSDLQITTQRAAEHGQGFFQTLAQISKPKVRPSKKKAAHQKRTLEIYLQQLQDQSVSMMHQPSSPGSALTARYIGMLGSETFSKQPLSILGTWIQSIPSRIGSNRMIDSAVDFFVNSYAAYWDDTYSNRNLARSSKAKALRELQLVVSNAQDGATYDILLATKMQYAAEALMGIDTMYHAIHAFGLAELLKSGSVSNVDDEHYWNLIDNTYVDDVNEAMLVGRNSVYDNEFYLSTTYPPPLNTDSLSISASQRASMAIMHVFIQCPRSVSLIRHAISNPEDTSALAAAVSHMESLIQIDLSQHMFELTKTAISVVPMPPSLEMADIMPDSLEFDSVQNMVLCTRYWMLQNILCGLADTLHRHFPAETAWSLLPSPERIRVIDVDSALHVAKSLRWANSIPQRLPLVPLRLHTPLQISIGPWYRTIRCITTISNSDQTLDAGMISELSRAERMKAWLFEQCNHVHKEWDVSFIDEKPLVEALDSMAGEKKPDWLPVRIRFEAEDGEMVMKLDYENRTGNYSERYDLGEHYPRRSPNSLGQSQEWQRETLRVQELPFRDTASNSVSPLQSLTFDNANKNACLAPSFSTRPVDFLHSTGRNLCSTSGWWPDTSNTSKVLLESTSQVSAFSQTLPSTYTDSELTFGDMDSHPCLASSWWPQRPNASTASSVDTPTTIHMSSNSSGAATFTFDNEKKNACFSPAWSSKS</sequence>
<reference evidence="3" key="1">
    <citation type="journal article" date="2020" name="Stud. Mycol.">
        <title>101 Dothideomycetes genomes: a test case for predicting lifestyles and emergence of pathogens.</title>
        <authorList>
            <person name="Haridas S."/>
            <person name="Albert R."/>
            <person name="Binder M."/>
            <person name="Bloem J."/>
            <person name="Labutti K."/>
            <person name="Salamov A."/>
            <person name="Andreopoulos B."/>
            <person name="Baker S."/>
            <person name="Barry K."/>
            <person name="Bills G."/>
            <person name="Bluhm B."/>
            <person name="Cannon C."/>
            <person name="Castanera R."/>
            <person name="Culley D."/>
            <person name="Daum C."/>
            <person name="Ezra D."/>
            <person name="Gonzalez J."/>
            <person name="Henrissat B."/>
            <person name="Kuo A."/>
            <person name="Liang C."/>
            <person name="Lipzen A."/>
            <person name="Lutzoni F."/>
            <person name="Magnuson J."/>
            <person name="Mondo S."/>
            <person name="Nolan M."/>
            <person name="Ohm R."/>
            <person name="Pangilinan J."/>
            <person name="Park H.-J."/>
            <person name="Ramirez L."/>
            <person name="Alfaro M."/>
            <person name="Sun H."/>
            <person name="Tritt A."/>
            <person name="Yoshinaga Y."/>
            <person name="Zwiers L.-H."/>
            <person name="Turgeon B."/>
            <person name="Goodwin S."/>
            <person name="Spatafora J."/>
            <person name="Crous P."/>
            <person name="Grigoriev I."/>
        </authorList>
    </citation>
    <scope>NUCLEOTIDE SEQUENCE</scope>
    <source>
        <strain evidence="3">CBS 161.51</strain>
    </source>
</reference>
<dbReference type="CDD" id="cd00067">
    <property type="entry name" value="GAL4"/>
    <property type="match status" value="1"/>
</dbReference>
<keyword evidence="1" id="KW-0539">Nucleus</keyword>
<dbReference type="PROSITE" id="PS50048">
    <property type="entry name" value="ZN2_CY6_FUNGAL_2"/>
    <property type="match status" value="1"/>
</dbReference>
<dbReference type="GO" id="GO:0008270">
    <property type="term" value="F:zinc ion binding"/>
    <property type="evidence" value="ECO:0007669"/>
    <property type="project" value="InterPro"/>
</dbReference>
<proteinExistence type="predicted"/>
<dbReference type="GO" id="GO:0000981">
    <property type="term" value="F:DNA-binding transcription factor activity, RNA polymerase II-specific"/>
    <property type="evidence" value="ECO:0007669"/>
    <property type="project" value="InterPro"/>
</dbReference>
<dbReference type="InterPro" id="IPR001138">
    <property type="entry name" value="Zn2Cys6_DnaBD"/>
</dbReference>
<dbReference type="SMART" id="SM00066">
    <property type="entry name" value="GAL4"/>
    <property type="match status" value="1"/>
</dbReference>
<keyword evidence="4" id="KW-1185">Reference proteome</keyword>